<dbReference type="GO" id="GO:0070006">
    <property type="term" value="F:metalloaminopeptidase activity"/>
    <property type="evidence" value="ECO:0007669"/>
    <property type="project" value="InterPro"/>
</dbReference>
<dbReference type="Pfam" id="PF02789">
    <property type="entry name" value="Peptidase_M17_N"/>
    <property type="match status" value="1"/>
</dbReference>
<dbReference type="EMBL" id="AJVK01015252">
    <property type="status" value="NOT_ANNOTATED_CDS"/>
    <property type="molecule type" value="Genomic_DNA"/>
</dbReference>
<dbReference type="InterPro" id="IPR043472">
    <property type="entry name" value="Macro_dom-like"/>
</dbReference>
<keyword evidence="3" id="KW-1185">Reference proteome</keyword>
<sequence>MILLSRLRLLSRPTFRVFSSYPSQADAPLSTGSSKGLVVGLYEHPEKDYCLTECGEQADSLLKGRLRSEIERCGMRGKSGEVRMINGLPGDFYSVAIVGLGPQDASFSVQESLDTGLENVRIAAALGALRLRDDYVSEISLDPMGHPEEVAEGATLALWEYQDNRRLEDRMKAVALECYNCLDEDAWTVSWTATDFPFEQRKTSPTLKDIPEGIFSHRGITARMLMGKERAAAALTAETTTAAPLIVALSNSMSLAGFRHNPPLLKVTPLPINRIGRSPVSLP</sequence>
<dbReference type="InterPro" id="IPR008283">
    <property type="entry name" value="Peptidase_M17_N"/>
</dbReference>
<protein>
    <recommendedName>
        <fullName evidence="1">Peptidase M17 leucyl aminopeptidase N-terminal domain-containing protein</fullName>
    </recommendedName>
</protein>
<evidence type="ECO:0000259" key="1">
    <source>
        <dbReference type="Pfam" id="PF02789"/>
    </source>
</evidence>
<dbReference type="AlphaFoldDB" id="A0A1B0EYF5"/>
<feature type="domain" description="Peptidase M17 leucyl aminopeptidase N-terminal" evidence="1">
    <location>
        <begin position="38"/>
        <end position="165"/>
    </location>
</feature>
<dbReference type="SUPFAM" id="SSF52949">
    <property type="entry name" value="Macro domain-like"/>
    <property type="match status" value="1"/>
</dbReference>
<accession>A0A1B0EYF5</accession>
<organism evidence="2 3">
    <name type="scientific">Phlebotomus papatasi</name>
    <name type="common">Sandfly</name>
    <dbReference type="NCBI Taxonomy" id="29031"/>
    <lineage>
        <taxon>Eukaryota</taxon>
        <taxon>Metazoa</taxon>
        <taxon>Ecdysozoa</taxon>
        <taxon>Arthropoda</taxon>
        <taxon>Hexapoda</taxon>
        <taxon>Insecta</taxon>
        <taxon>Pterygota</taxon>
        <taxon>Neoptera</taxon>
        <taxon>Endopterygota</taxon>
        <taxon>Diptera</taxon>
        <taxon>Nematocera</taxon>
        <taxon>Psychodoidea</taxon>
        <taxon>Psychodidae</taxon>
        <taxon>Phlebotomus</taxon>
        <taxon>Phlebotomus</taxon>
    </lineage>
</organism>
<dbReference type="VEuPathDB" id="VectorBase:PPAI007291"/>
<evidence type="ECO:0000313" key="2">
    <source>
        <dbReference type="EnsemblMetazoa" id="PPAI007291-PA"/>
    </source>
</evidence>
<dbReference type="GO" id="GO:0006508">
    <property type="term" value="P:proteolysis"/>
    <property type="evidence" value="ECO:0007669"/>
    <property type="project" value="InterPro"/>
</dbReference>
<reference evidence="2" key="1">
    <citation type="submission" date="2022-08" db="UniProtKB">
        <authorList>
            <consortium name="EnsemblMetazoa"/>
        </authorList>
    </citation>
    <scope>IDENTIFICATION</scope>
    <source>
        <strain evidence="2">Israel</strain>
    </source>
</reference>
<dbReference type="Gene3D" id="3.40.220.10">
    <property type="entry name" value="Leucine Aminopeptidase, subunit E, domain 1"/>
    <property type="match status" value="1"/>
</dbReference>
<name>A0A1B0EYF5_PHLPP</name>
<evidence type="ECO:0000313" key="3">
    <source>
        <dbReference type="Proteomes" id="UP000092462"/>
    </source>
</evidence>
<dbReference type="VEuPathDB" id="VectorBase:PPAPM1_006427"/>
<dbReference type="Proteomes" id="UP000092462">
    <property type="component" value="Unassembled WGS sequence"/>
</dbReference>
<proteinExistence type="predicted"/>
<dbReference type="EnsemblMetazoa" id="PPAI007291-RA">
    <property type="protein sequence ID" value="PPAI007291-PA"/>
    <property type="gene ID" value="PPAI007291"/>
</dbReference>